<evidence type="ECO:0000256" key="5">
    <source>
        <dbReference type="ARBA" id="ARBA00022919"/>
    </source>
</evidence>
<comment type="subcellular location">
    <subcellularLocation>
        <location evidence="1">Membrane</location>
        <topology evidence="1">Multi-pass membrane protein</topology>
    </subcellularLocation>
</comment>
<dbReference type="CDD" id="cd09515">
    <property type="entry name" value="SAM_SGMS1-like"/>
    <property type="match status" value="1"/>
</dbReference>
<dbReference type="InterPro" id="IPR025749">
    <property type="entry name" value="Sphingomyelin_synth-like_dom"/>
</dbReference>
<evidence type="ECO:0000313" key="11">
    <source>
        <dbReference type="EMBL" id="EFO24060.2"/>
    </source>
</evidence>
<evidence type="ECO:0000256" key="6">
    <source>
        <dbReference type="ARBA" id="ARBA00022989"/>
    </source>
</evidence>
<keyword evidence="4 9" id="KW-0812">Transmembrane</keyword>
<evidence type="ECO:0000256" key="8">
    <source>
        <dbReference type="ARBA" id="ARBA00023136"/>
    </source>
</evidence>
<dbReference type="OMA" id="YGDIWAK"/>
<dbReference type="InterPro" id="IPR001660">
    <property type="entry name" value="SAM"/>
</dbReference>
<evidence type="ECO:0000256" key="3">
    <source>
        <dbReference type="ARBA" id="ARBA00022679"/>
    </source>
</evidence>
<dbReference type="PANTHER" id="PTHR21290">
    <property type="entry name" value="SPHINGOMYELIN SYNTHETASE"/>
    <property type="match status" value="1"/>
</dbReference>
<evidence type="ECO:0000256" key="1">
    <source>
        <dbReference type="ARBA" id="ARBA00004141"/>
    </source>
</evidence>
<evidence type="ECO:0000256" key="2">
    <source>
        <dbReference type="ARBA" id="ARBA00005441"/>
    </source>
</evidence>
<dbReference type="SUPFAM" id="SSF47769">
    <property type="entry name" value="SAM/Pointed domain"/>
    <property type="match status" value="1"/>
</dbReference>
<proteinExistence type="inferred from homology"/>
<comment type="similarity">
    <text evidence="2">Belongs to the sphingomyelin synthase family.</text>
</comment>
<keyword evidence="5" id="KW-0746">Sphingolipid metabolism</keyword>
<feature type="transmembrane region" description="Helical" evidence="9">
    <location>
        <begin position="319"/>
        <end position="340"/>
    </location>
</feature>
<dbReference type="GO" id="GO:0005789">
    <property type="term" value="C:endoplasmic reticulum membrane"/>
    <property type="evidence" value="ECO:0007669"/>
    <property type="project" value="TreeGrafter"/>
</dbReference>
<gene>
    <name evidence="11" type="ORF">LOAG_04426</name>
</gene>
<dbReference type="PROSITE" id="PS50105">
    <property type="entry name" value="SAM_DOMAIN"/>
    <property type="match status" value="1"/>
</dbReference>
<evidence type="ECO:0000256" key="4">
    <source>
        <dbReference type="ARBA" id="ARBA00022692"/>
    </source>
</evidence>
<dbReference type="OrthoDB" id="422827at2759"/>
<dbReference type="GO" id="GO:0033188">
    <property type="term" value="F:sphingomyelin synthase activity"/>
    <property type="evidence" value="ECO:0007669"/>
    <property type="project" value="TreeGrafter"/>
</dbReference>
<feature type="transmembrane region" description="Helical" evidence="9">
    <location>
        <begin position="406"/>
        <end position="426"/>
    </location>
</feature>
<dbReference type="SMART" id="SM00454">
    <property type="entry name" value="SAM"/>
    <property type="match status" value="1"/>
</dbReference>
<keyword evidence="3" id="KW-0808">Transferase</keyword>
<dbReference type="GO" id="GO:0005886">
    <property type="term" value="C:plasma membrane"/>
    <property type="evidence" value="ECO:0007669"/>
    <property type="project" value="TreeGrafter"/>
</dbReference>
<protein>
    <recommendedName>
        <fullName evidence="10">SAM domain-containing protein</fullName>
    </recommendedName>
</protein>
<evidence type="ECO:0000259" key="10">
    <source>
        <dbReference type="PROSITE" id="PS50105"/>
    </source>
</evidence>
<feature type="transmembrane region" description="Helical" evidence="9">
    <location>
        <begin position="285"/>
        <end position="307"/>
    </location>
</feature>
<organism evidence="11">
    <name type="scientific">Loa loa</name>
    <name type="common">Eye worm</name>
    <name type="synonym">Filaria loa</name>
    <dbReference type="NCBI Taxonomy" id="7209"/>
    <lineage>
        <taxon>Eukaryota</taxon>
        <taxon>Metazoa</taxon>
        <taxon>Ecdysozoa</taxon>
        <taxon>Nematoda</taxon>
        <taxon>Chromadorea</taxon>
        <taxon>Rhabditida</taxon>
        <taxon>Spirurina</taxon>
        <taxon>Spiruromorpha</taxon>
        <taxon>Filarioidea</taxon>
        <taxon>Onchocercidae</taxon>
        <taxon>Loa</taxon>
    </lineage>
</organism>
<sequence length="560" mass="63509">MADFDVLCGNEDEMKKCETGNTRHNNDYDRIATIPPEEWNYADVATWLSEQGFEKYANIIAYKHKIDGRTLLMITEVDLREKPLKLDCLGDIKRMALAISQLKTDLTPLEVVLEQSKRCKCGCNQNIQDTVNTSKMQSSSFLAVASSRNQILFPGTNPLLIDSTDVPVSVDYEDGLVPIASLNPKILSRTSKTAQSILGDVATNSFDGRLKRMHLLSREDLIRQVESPDTKLKSFIKLTIAFCYCTSSLLITAFVMVLVHDRVPDMKAYPPLPDIVLDNLPLIPWAFQVCEGIAVFLALLWFTILFFHKHRVVIMRRMFSLVGTVFLLRCVTMLITSLSVPGPHLECRSQTYGTFVARLQQAYHIWSRFGMSIHGVRSCGDYMFSGHTTAVTLLNHFITEYTPDSWHILHTTTWVLNLFGIFFILAGHEHYSIDVFIAFCISSRMFLYYHAYAYQLSSVGSDNRMRLWFPLGWFFEAGGQGRVANDFDLPLYFPVISFPSFGKSLCVKSKKKADLDKNPLPKLVDTCGISVDCSKDLRRRKNKKSEASVCEKHITLGKSF</sequence>
<accession>A0A1S0U2M3</accession>
<dbReference type="KEGG" id="loa:LOAG_04426"/>
<dbReference type="RefSeq" id="XP_020303094.1">
    <property type="nucleotide sequence ID" value="XM_020446591.1"/>
</dbReference>
<dbReference type="InterPro" id="IPR013761">
    <property type="entry name" value="SAM/pointed_sf"/>
</dbReference>
<keyword evidence="6 9" id="KW-1133">Transmembrane helix</keyword>
<dbReference type="GeneID" id="9941827"/>
<dbReference type="Gene3D" id="1.10.150.50">
    <property type="entry name" value="Transcription Factor, Ets-1"/>
    <property type="match status" value="1"/>
</dbReference>
<feature type="transmembrane region" description="Helical" evidence="9">
    <location>
        <begin position="238"/>
        <end position="259"/>
    </location>
</feature>
<name>A0A1S0U2M3_LOALO</name>
<dbReference type="AlphaFoldDB" id="A0A1S0U2M3"/>
<dbReference type="InterPro" id="IPR045221">
    <property type="entry name" value="Sphingomyelin_synth-like"/>
</dbReference>
<keyword evidence="8 9" id="KW-0472">Membrane</keyword>
<dbReference type="GO" id="GO:0046513">
    <property type="term" value="P:ceramide biosynthetic process"/>
    <property type="evidence" value="ECO:0007669"/>
    <property type="project" value="TreeGrafter"/>
</dbReference>
<keyword evidence="7" id="KW-0443">Lipid metabolism</keyword>
<feature type="transmembrane region" description="Helical" evidence="9">
    <location>
        <begin position="433"/>
        <end position="452"/>
    </location>
</feature>
<dbReference type="FunCoup" id="A0A1S0U2M3">
    <property type="interactions" value="1393"/>
</dbReference>
<dbReference type="GO" id="GO:0000139">
    <property type="term" value="C:Golgi membrane"/>
    <property type="evidence" value="ECO:0007669"/>
    <property type="project" value="TreeGrafter"/>
</dbReference>
<dbReference type="PANTHER" id="PTHR21290:SF25">
    <property type="entry name" value="SPHINGOMYELIN SYNTHASE-RELATED PROTEIN 1"/>
    <property type="match status" value="1"/>
</dbReference>
<dbReference type="GO" id="GO:0047493">
    <property type="term" value="F:ceramide cholinephosphotransferase activity"/>
    <property type="evidence" value="ECO:0007669"/>
    <property type="project" value="TreeGrafter"/>
</dbReference>
<dbReference type="Pfam" id="PF14360">
    <property type="entry name" value="PAP2_C"/>
    <property type="match status" value="1"/>
</dbReference>
<dbReference type="Pfam" id="PF00536">
    <property type="entry name" value="SAM_1"/>
    <property type="match status" value="1"/>
</dbReference>
<dbReference type="InParanoid" id="A0A1S0U2M3"/>
<dbReference type="EMBL" id="JH712067">
    <property type="protein sequence ID" value="EFO24060.2"/>
    <property type="molecule type" value="Genomic_DNA"/>
</dbReference>
<feature type="domain" description="SAM" evidence="10">
    <location>
        <begin position="39"/>
        <end position="105"/>
    </location>
</feature>
<dbReference type="CTD" id="9941827"/>
<evidence type="ECO:0000256" key="9">
    <source>
        <dbReference type="SAM" id="Phobius"/>
    </source>
</evidence>
<reference evidence="11" key="1">
    <citation type="submission" date="2012-04" db="EMBL/GenBank/DDBJ databases">
        <title>The Genome Sequence of Loa loa.</title>
        <authorList>
            <consortium name="The Broad Institute Genome Sequencing Platform"/>
            <consortium name="Broad Institute Genome Sequencing Center for Infectious Disease"/>
            <person name="Nutman T.B."/>
            <person name="Fink D.L."/>
            <person name="Russ C."/>
            <person name="Young S."/>
            <person name="Zeng Q."/>
            <person name="Gargeya S."/>
            <person name="Alvarado L."/>
            <person name="Berlin A."/>
            <person name="Chapman S.B."/>
            <person name="Chen Z."/>
            <person name="Freedman E."/>
            <person name="Gellesch M."/>
            <person name="Goldberg J."/>
            <person name="Griggs A."/>
            <person name="Gujja S."/>
            <person name="Heilman E.R."/>
            <person name="Heiman D."/>
            <person name="Howarth C."/>
            <person name="Mehta T."/>
            <person name="Neiman D."/>
            <person name="Pearson M."/>
            <person name="Roberts A."/>
            <person name="Saif S."/>
            <person name="Shea T."/>
            <person name="Shenoy N."/>
            <person name="Sisk P."/>
            <person name="Stolte C."/>
            <person name="Sykes S."/>
            <person name="White J."/>
            <person name="Yandava C."/>
            <person name="Haas B."/>
            <person name="Henn M.R."/>
            <person name="Nusbaum C."/>
            <person name="Birren B."/>
        </authorList>
    </citation>
    <scope>NUCLEOTIDE SEQUENCE [LARGE SCALE GENOMIC DNA]</scope>
</reference>
<evidence type="ECO:0000256" key="7">
    <source>
        <dbReference type="ARBA" id="ARBA00023098"/>
    </source>
</evidence>